<evidence type="ECO:0000313" key="2">
    <source>
        <dbReference type="EMBL" id="KAK8394268.1"/>
    </source>
</evidence>
<dbReference type="AlphaFoldDB" id="A0AAW0U4C3"/>
<keyword evidence="3" id="KW-1185">Reference proteome</keyword>
<dbReference type="Proteomes" id="UP001487740">
    <property type="component" value="Unassembled WGS sequence"/>
</dbReference>
<dbReference type="EMBL" id="JARAKH010000019">
    <property type="protein sequence ID" value="KAK8394268.1"/>
    <property type="molecule type" value="Genomic_DNA"/>
</dbReference>
<name>A0AAW0U4C3_SCYPA</name>
<evidence type="ECO:0000313" key="3">
    <source>
        <dbReference type="Proteomes" id="UP001487740"/>
    </source>
</evidence>
<comment type="caution">
    <text evidence="2">The sequence shown here is derived from an EMBL/GenBank/DDBJ whole genome shotgun (WGS) entry which is preliminary data.</text>
</comment>
<proteinExistence type="predicted"/>
<accession>A0AAW0U4C3</accession>
<reference evidence="2 3" key="1">
    <citation type="submission" date="2023-03" db="EMBL/GenBank/DDBJ databases">
        <title>High-quality genome of Scylla paramamosain provides insights in environmental adaptation.</title>
        <authorList>
            <person name="Zhang L."/>
        </authorList>
    </citation>
    <scope>NUCLEOTIDE SEQUENCE [LARGE SCALE GENOMIC DNA]</scope>
    <source>
        <strain evidence="2">LZ_2023a</strain>
        <tissue evidence="2">Muscle</tissue>
    </source>
</reference>
<evidence type="ECO:0008006" key="4">
    <source>
        <dbReference type="Google" id="ProtNLM"/>
    </source>
</evidence>
<sequence>MYKCRTPVTGAQPTPRVASCGIIEPQEADSELKPASVYDKCITTEIDTNTIHPKDTQNNTYIIQHLDGQLRHLSSSRALDISRLISQYDVFGDHPKISNVLRHDVKVLPGTFPIKQSPYRVNPRKREQMQKEVQNRFTNQRLLRWSLQLQPYHIEMHHIKGLDNCLADTLSRLPTTPGITTRRDPEDPRNLLPGMQSCLVNRSMEAAEGRALPEEPSTGPQTTHVLVESTFTGQEPPHFSNDAESFLLRHPKKGGMSHT</sequence>
<feature type="region of interest" description="Disordered" evidence="1">
    <location>
        <begin position="231"/>
        <end position="259"/>
    </location>
</feature>
<organism evidence="2 3">
    <name type="scientific">Scylla paramamosain</name>
    <name type="common">Mud crab</name>
    <dbReference type="NCBI Taxonomy" id="85552"/>
    <lineage>
        <taxon>Eukaryota</taxon>
        <taxon>Metazoa</taxon>
        <taxon>Ecdysozoa</taxon>
        <taxon>Arthropoda</taxon>
        <taxon>Crustacea</taxon>
        <taxon>Multicrustacea</taxon>
        <taxon>Malacostraca</taxon>
        <taxon>Eumalacostraca</taxon>
        <taxon>Eucarida</taxon>
        <taxon>Decapoda</taxon>
        <taxon>Pleocyemata</taxon>
        <taxon>Brachyura</taxon>
        <taxon>Eubrachyura</taxon>
        <taxon>Portunoidea</taxon>
        <taxon>Portunidae</taxon>
        <taxon>Portuninae</taxon>
        <taxon>Scylla</taxon>
    </lineage>
</organism>
<evidence type="ECO:0000256" key="1">
    <source>
        <dbReference type="SAM" id="MobiDB-lite"/>
    </source>
</evidence>
<feature type="compositionally biased region" description="Basic residues" evidence="1">
    <location>
        <begin position="249"/>
        <end position="259"/>
    </location>
</feature>
<protein>
    <recommendedName>
        <fullName evidence="4">Reverse transcriptase RNase H-like domain-containing protein</fullName>
    </recommendedName>
</protein>
<gene>
    <name evidence="2" type="ORF">O3P69_006459</name>
</gene>